<sequence>MILVEVRGHGAHGVEEVRHGPIEILMAAGEHDVLLAPLDHLCGIADAVRRGRAGGRDRVVDAVDLEPGRKRRRRRRRHRLRHGEGADALRAVVLAGNVGRLNQRAGRRAAGAHDDAGTLVGDITFFEAAIGDRLLHGDMVPGAALRQEAHGAAVHQLGRIDLRRAPDLAFEAMLGKIGGERNAGFGVAQRGGHFLSVVPNRRDNTQTRYNYPSHIDDLF</sequence>
<gene>
    <name evidence="1" type="ORF">RHSP_22591</name>
</gene>
<accession>N6UZV2</accession>
<dbReference type="EMBL" id="AQHN01000089">
    <property type="protein sequence ID" value="ENN84417.1"/>
    <property type="molecule type" value="Genomic_DNA"/>
</dbReference>
<name>N6UZV2_9HYPH</name>
<dbReference type="Proteomes" id="UP000012429">
    <property type="component" value="Unassembled WGS sequence"/>
</dbReference>
<organism evidence="1 2">
    <name type="scientific">Rhizobium freirei PRF 81</name>
    <dbReference type="NCBI Taxonomy" id="363754"/>
    <lineage>
        <taxon>Bacteria</taxon>
        <taxon>Pseudomonadati</taxon>
        <taxon>Pseudomonadota</taxon>
        <taxon>Alphaproteobacteria</taxon>
        <taxon>Hyphomicrobiales</taxon>
        <taxon>Rhizobiaceae</taxon>
        <taxon>Rhizobium/Agrobacterium group</taxon>
        <taxon>Rhizobium</taxon>
    </lineage>
</organism>
<comment type="caution">
    <text evidence="1">The sequence shown here is derived from an EMBL/GenBank/DDBJ whole genome shotgun (WGS) entry which is preliminary data.</text>
</comment>
<protein>
    <submittedName>
        <fullName evidence="1">Uncharacterized protein</fullName>
    </submittedName>
</protein>
<keyword evidence="2" id="KW-1185">Reference proteome</keyword>
<proteinExistence type="predicted"/>
<dbReference type="AlphaFoldDB" id="N6UZV2"/>
<evidence type="ECO:0000313" key="1">
    <source>
        <dbReference type="EMBL" id="ENN84417.1"/>
    </source>
</evidence>
<evidence type="ECO:0000313" key="2">
    <source>
        <dbReference type="Proteomes" id="UP000012429"/>
    </source>
</evidence>
<reference evidence="1 2" key="1">
    <citation type="journal article" date="2012" name="BMC Genomics">
        <title>Genomic basis of broad host range and environmental adaptability of Rhizobium tropici CIAT 899 and Rhizobium sp. PRF 81 which are used in inoculants for common bean (Phaseolus vulgaris L.).</title>
        <authorList>
            <person name="Ormeno-Orrillo E."/>
            <person name="Menna P."/>
            <person name="Almeida L.G."/>
            <person name="Ollero F.J."/>
            <person name="Nicolas M.F."/>
            <person name="Pains Rodrigues E."/>
            <person name="Shigueyoshi Nakatani A."/>
            <person name="Silva Batista J.S."/>
            <person name="Oliveira Chueire L.M."/>
            <person name="Souza R.C."/>
            <person name="Ribeiro Vasconcelos A.T."/>
            <person name="Megias M."/>
            <person name="Hungria M."/>
            <person name="Martinez-Romero E."/>
        </authorList>
    </citation>
    <scope>NUCLEOTIDE SEQUENCE [LARGE SCALE GENOMIC DNA]</scope>
    <source>
        <strain evidence="1 2">PRF 81</strain>
    </source>
</reference>
<dbReference type="STRING" id="363754.RHSP_22591"/>